<dbReference type="SUPFAM" id="SSF57424">
    <property type="entry name" value="LDL receptor-like module"/>
    <property type="match status" value="1"/>
</dbReference>
<protein>
    <submittedName>
        <fullName evidence="3">Uncharacterized protein</fullName>
    </submittedName>
</protein>
<comment type="caution">
    <text evidence="3">The sequence shown here is derived from an EMBL/GenBank/DDBJ whole genome shotgun (WGS) entry which is preliminary data.</text>
</comment>
<dbReference type="OrthoDB" id="6378935at2759"/>
<sequence length="90" mass="9475">MNCISYKLYPTIVCRSHPISPSSETQPEKPEPVEETGASPTDSERLGATAAGEAAAASVLECSGGLLIPLTWRCDGRKDCPLDGLDEVLA</sequence>
<evidence type="ECO:0000256" key="2">
    <source>
        <dbReference type="SAM" id="MobiDB-lite"/>
    </source>
</evidence>
<keyword evidence="1" id="KW-1015">Disulfide bond</keyword>
<accession>A0A5B7KHU0</accession>
<gene>
    <name evidence="3" type="ORF">E2C01_099828</name>
</gene>
<reference evidence="3 4" key="1">
    <citation type="submission" date="2019-05" db="EMBL/GenBank/DDBJ databases">
        <title>Another draft genome of Portunus trituberculatus and its Hox gene families provides insights of decapod evolution.</title>
        <authorList>
            <person name="Jeong J.-H."/>
            <person name="Song I."/>
            <person name="Kim S."/>
            <person name="Choi T."/>
            <person name="Kim D."/>
            <person name="Ryu S."/>
            <person name="Kim W."/>
        </authorList>
    </citation>
    <scope>NUCLEOTIDE SEQUENCE [LARGE SCALE GENOMIC DNA]</scope>
    <source>
        <tissue evidence="3">Muscle</tissue>
    </source>
</reference>
<dbReference type="EMBL" id="VSRR010139658">
    <property type="protein sequence ID" value="MPD04155.1"/>
    <property type="molecule type" value="Genomic_DNA"/>
</dbReference>
<dbReference type="Gene3D" id="4.10.400.10">
    <property type="entry name" value="Low-density Lipoprotein Receptor"/>
    <property type="match status" value="1"/>
</dbReference>
<proteinExistence type="predicted"/>
<evidence type="ECO:0000313" key="4">
    <source>
        <dbReference type="Proteomes" id="UP000324222"/>
    </source>
</evidence>
<feature type="region of interest" description="Disordered" evidence="2">
    <location>
        <begin position="15"/>
        <end position="50"/>
    </location>
</feature>
<dbReference type="AlphaFoldDB" id="A0A5B7KHU0"/>
<organism evidence="3 4">
    <name type="scientific">Portunus trituberculatus</name>
    <name type="common">Swimming crab</name>
    <name type="synonym">Neptunus trituberculatus</name>
    <dbReference type="NCBI Taxonomy" id="210409"/>
    <lineage>
        <taxon>Eukaryota</taxon>
        <taxon>Metazoa</taxon>
        <taxon>Ecdysozoa</taxon>
        <taxon>Arthropoda</taxon>
        <taxon>Crustacea</taxon>
        <taxon>Multicrustacea</taxon>
        <taxon>Malacostraca</taxon>
        <taxon>Eumalacostraca</taxon>
        <taxon>Eucarida</taxon>
        <taxon>Decapoda</taxon>
        <taxon>Pleocyemata</taxon>
        <taxon>Brachyura</taxon>
        <taxon>Eubrachyura</taxon>
        <taxon>Portunoidea</taxon>
        <taxon>Portunidae</taxon>
        <taxon>Portuninae</taxon>
        <taxon>Portunus</taxon>
    </lineage>
</organism>
<dbReference type="InterPro" id="IPR002172">
    <property type="entry name" value="LDrepeatLR_classA_rpt"/>
</dbReference>
<dbReference type="Proteomes" id="UP000324222">
    <property type="component" value="Unassembled WGS sequence"/>
</dbReference>
<evidence type="ECO:0000313" key="3">
    <source>
        <dbReference type="EMBL" id="MPD04155.1"/>
    </source>
</evidence>
<name>A0A5B7KHU0_PORTR</name>
<keyword evidence="4" id="KW-1185">Reference proteome</keyword>
<dbReference type="InterPro" id="IPR036055">
    <property type="entry name" value="LDL_receptor-like_sf"/>
</dbReference>
<evidence type="ECO:0000256" key="1">
    <source>
        <dbReference type="ARBA" id="ARBA00023157"/>
    </source>
</evidence>
<dbReference type="CDD" id="cd00112">
    <property type="entry name" value="LDLa"/>
    <property type="match status" value="1"/>
</dbReference>